<accession>A0ABP6Z8S6</accession>
<protein>
    <submittedName>
        <fullName evidence="1">Uncharacterized protein</fullName>
    </submittedName>
</protein>
<evidence type="ECO:0000313" key="1">
    <source>
        <dbReference type="EMBL" id="GAA3599424.1"/>
    </source>
</evidence>
<sequence>MLRENLFNRLGELVGGRAGGFELPQQSEHLLAERVLDQWRLVRVSGPQDLADALGVGIDPALAARRA</sequence>
<proteinExistence type="predicted"/>
<organism evidence="1 2">
    <name type="scientific">Streptomyces osmaniensis</name>
    <dbReference type="NCBI Taxonomy" id="593134"/>
    <lineage>
        <taxon>Bacteria</taxon>
        <taxon>Bacillati</taxon>
        <taxon>Actinomycetota</taxon>
        <taxon>Actinomycetes</taxon>
        <taxon>Kitasatosporales</taxon>
        <taxon>Streptomycetaceae</taxon>
        <taxon>Streptomyces</taxon>
    </lineage>
</organism>
<reference evidence="2" key="1">
    <citation type="journal article" date="2019" name="Int. J. Syst. Evol. Microbiol.">
        <title>The Global Catalogue of Microorganisms (GCM) 10K type strain sequencing project: providing services to taxonomists for standard genome sequencing and annotation.</title>
        <authorList>
            <consortium name="The Broad Institute Genomics Platform"/>
            <consortium name="The Broad Institute Genome Sequencing Center for Infectious Disease"/>
            <person name="Wu L."/>
            <person name="Ma J."/>
        </authorList>
    </citation>
    <scope>NUCLEOTIDE SEQUENCE [LARGE SCALE GENOMIC DNA]</scope>
    <source>
        <strain evidence="2">JCM 17656</strain>
    </source>
</reference>
<evidence type="ECO:0000313" key="2">
    <source>
        <dbReference type="Proteomes" id="UP001500707"/>
    </source>
</evidence>
<dbReference type="EMBL" id="BAABCE010000082">
    <property type="protein sequence ID" value="GAA3599424.1"/>
    <property type="molecule type" value="Genomic_DNA"/>
</dbReference>
<name>A0ABP6Z8S6_9ACTN</name>
<gene>
    <name evidence="1" type="ORF">GCM10022295_93520</name>
</gene>
<keyword evidence="2" id="KW-1185">Reference proteome</keyword>
<dbReference type="Proteomes" id="UP001500707">
    <property type="component" value="Unassembled WGS sequence"/>
</dbReference>
<comment type="caution">
    <text evidence="1">The sequence shown here is derived from an EMBL/GenBank/DDBJ whole genome shotgun (WGS) entry which is preliminary data.</text>
</comment>